<keyword evidence="3 8" id="KW-1134">Transmembrane beta strand</keyword>
<evidence type="ECO:0000256" key="5">
    <source>
        <dbReference type="ARBA" id="ARBA00023077"/>
    </source>
</evidence>
<feature type="domain" description="TonB-dependent receptor plug" evidence="12">
    <location>
        <begin position="114"/>
        <end position="227"/>
    </location>
</feature>
<dbReference type="NCBIfam" id="TIGR04057">
    <property type="entry name" value="SusC_RagA_signa"/>
    <property type="match status" value="1"/>
</dbReference>
<evidence type="ECO:0000259" key="11">
    <source>
        <dbReference type="Pfam" id="PF00593"/>
    </source>
</evidence>
<evidence type="ECO:0000256" key="10">
    <source>
        <dbReference type="SAM" id="SignalP"/>
    </source>
</evidence>
<accession>A0A4V1M7K2</accession>
<dbReference type="RefSeq" id="WP_129130325.1">
    <property type="nucleotide sequence ID" value="NZ_SDHW01000002.1"/>
</dbReference>
<evidence type="ECO:0000259" key="12">
    <source>
        <dbReference type="Pfam" id="PF07715"/>
    </source>
</evidence>
<organism evidence="13 14">
    <name type="scientific">Lacibacter luteus</name>
    <dbReference type="NCBI Taxonomy" id="2508719"/>
    <lineage>
        <taxon>Bacteria</taxon>
        <taxon>Pseudomonadati</taxon>
        <taxon>Bacteroidota</taxon>
        <taxon>Chitinophagia</taxon>
        <taxon>Chitinophagales</taxon>
        <taxon>Chitinophagaceae</taxon>
        <taxon>Lacibacter</taxon>
    </lineage>
</organism>
<dbReference type="AlphaFoldDB" id="A0A4V1M7K2"/>
<gene>
    <name evidence="13" type="ORF">ESA94_07800</name>
</gene>
<keyword evidence="4 8" id="KW-0812">Transmembrane</keyword>
<dbReference type="Gene3D" id="2.60.40.1120">
    <property type="entry name" value="Carboxypeptidase-like, regulatory domain"/>
    <property type="match status" value="1"/>
</dbReference>
<reference evidence="13 14" key="1">
    <citation type="submission" date="2019-01" db="EMBL/GenBank/DDBJ databases">
        <title>Lacibacter sp. strain TTM-7.</title>
        <authorList>
            <person name="Chen W.-M."/>
        </authorList>
    </citation>
    <scope>NUCLEOTIDE SEQUENCE [LARGE SCALE GENOMIC DNA]</scope>
    <source>
        <strain evidence="13 14">TTM-7</strain>
    </source>
</reference>
<evidence type="ECO:0000256" key="6">
    <source>
        <dbReference type="ARBA" id="ARBA00023136"/>
    </source>
</evidence>
<evidence type="ECO:0000256" key="8">
    <source>
        <dbReference type="PROSITE-ProRule" id="PRU01360"/>
    </source>
</evidence>
<dbReference type="PROSITE" id="PS52016">
    <property type="entry name" value="TONB_DEPENDENT_REC_3"/>
    <property type="match status" value="1"/>
</dbReference>
<evidence type="ECO:0000256" key="1">
    <source>
        <dbReference type="ARBA" id="ARBA00004571"/>
    </source>
</evidence>
<sequence length="1029" mass="112410">MRKLLGLTIVLLLSLCQVWAQTKDVTGKITDAKDGSPLPGVTVKVKGSSKVTTTASDGTFKISFSGNSAVLQISSVGYEDQEISVTGGDVSVTLNPGTTNLSEVLVVGYGQTVKRDLTTSISRVKGSDVANTPVPNFLQGVQGRAAGVLIEANNGKVGEGIKVRIRGAASVSASNQPLYVVDGIVINTGTLSGNALADINFNDVESFEILKDAAATAIYGSRGGNGVVIITTKKGKAGKAKFNVNMQYGTNEPTNKRGFMNSTEYLEFFREAAVNSAKYHYNRGGNWAGFSSEAAAITYMTGIVEGRFNRYSGLTTGGANWRADTVNTNWEDLAFQKAQTKIIEASASGGSEKTKYFISGSYNDQDGILFYNNFKRYSGRINLDQELNSRLKVGVNSTIARSEARRVGADNLFNTPMQIVALAPITPVRNNQGQLFDRPTTTYYNPLIETENASYVSTTFRNISTVYGQLNIIKGLNFRSEYGLDVLTQNDNSFYGRRTITGQGTNGVGNSDWLRSVRYTTNNYFNYVTNIKEKHEVDATLGMAFESQTNNTASVEGQQYANDDLRNVANAANITGGASALTEFALLSYFGRLNYKFSDRYLIGLSGRIDGASVFGDKKRYGFFPAASVGWVVSEEAFLRNSKAISFLKLRASYGSLGNSQGFDPYGWRGVYGTGRYAGVASIAPGSLQNDLLTWETTNQFDAGFELGILNNKLVFEVDVYNKRSAKNGKGFIYQYPLPLTSGFASILSNIGEMENKGIEFTLNTTNMNVRDFRWTTSFNLAYNKNTVLNIDGQQDTLSFNDGRYMNALIVGQPIGVHYGPRYAGVDPANGDALYYEQDGKTTTNDYNAAGNFTVGDPNPKWFGGVTNTFTYKGFELSVLFQGVFDYEVVNGAGGFMSARGDWFDNQTRDQLNRWKKPGDITNIPEARLNWFGDFASPGVSTQYMEDASYVRLKNLTLAYNLPSSVLNKIKLSSVRAYVTGVNLVTWTKYTGWDPEVNTDYRAGNINQGGDFYAAPQIRSVTFGLNIGF</sequence>
<keyword evidence="5 9" id="KW-0798">TonB box</keyword>
<evidence type="ECO:0000313" key="13">
    <source>
        <dbReference type="EMBL" id="RXK60365.1"/>
    </source>
</evidence>
<dbReference type="SUPFAM" id="SSF49464">
    <property type="entry name" value="Carboxypeptidase regulatory domain-like"/>
    <property type="match status" value="1"/>
</dbReference>
<protein>
    <submittedName>
        <fullName evidence="13">TonB-dependent receptor</fullName>
    </submittedName>
</protein>
<feature type="domain" description="TonB-dependent receptor-like beta-barrel" evidence="11">
    <location>
        <begin position="437"/>
        <end position="968"/>
    </location>
</feature>
<evidence type="ECO:0000256" key="2">
    <source>
        <dbReference type="ARBA" id="ARBA00022448"/>
    </source>
</evidence>
<comment type="caution">
    <text evidence="13">The sequence shown here is derived from an EMBL/GenBank/DDBJ whole genome shotgun (WGS) entry which is preliminary data.</text>
</comment>
<dbReference type="Gene3D" id="2.170.130.10">
    <property type="entry name" value="TonB-dependent receptor, plug domain"/>
    <property type="match status" value="1"/>
</dbReference>
<dbReference type="Proteomes" id="UP000290204">
    <property type="component" value="Unassembled WGS sequence"/>
</dbReference>
<evidence type="ECO:0000256" key="7">
    <source>
        <dbReference type="ARBA" id="ARBA00023237"/>
    </source>
</evidence>
<evidence type="ECO:0000256" key="4">
    <source>
        <dbReference type="ARBA" id="ARBA00022692"/>
    </source>
</evidence>
<dbReference type="NCBIfam" id="TIGR04056">
    <property type="entry name" value="OMP_RagA_SusC"/>
    <property type="match status" value="1"/>
</dbReference>
<comment type="similarity">
    <text evidence="8 9">Belongs to the TonB-dependent receptor family.</text>
</comment>
<dbReference type="InterPro" id="IPR023997">
    <property type="entry name" value="TonB-dep_OMP_SusC/RagA_CS"/>
</dbReference>
<dbReference type="InterPro" id="IPR008969">
    <property type="entry name" value="CarboxyPept-like_regulatory"/>
</dbReference>
<dbReference type="InterPro" id="IPR036942">
    <property type="entry name" value="Beta-barrel_TonB_sf"/>
</dbReference>
<dbReference type="InterPro" id="IPR039426">
    <property type="entry name" value="TonB-dep_rcpt-like"/>
</dbReference>
<keyword evidence="2 8" id="KW-0813">Transport</keyword>
<keyword evidence="14" id="KW-1185">Reference proteome</keyword>
<dbReference type="InterPro" id="IPR023996">
    <property type="entry name" value="TonB-dep_OMP_SusC/RagA"/>
</dbReference>
<keyword evidence="6 8" id="KW-0472">Membrane</keyword>
<dbReference type="GO" id="GO:0009279">
    <property type="term" value="C:cell outer membrane"/>
    <property type="evidence" value="ECO:0007669"/>
    <property type="project" value="UniProtKB-SubCell"/>
</dbReference>
<dbReference type="SUPFAM" id="SSF56935">
    <property type="entry name" value="Porins"/>
    <property type="match status" value="1"/>
</dbReference>
<dbReference type="InterPro" id="IPR000531">
    <property type="entry name" value="Beta-barrel_TonB"/>
</dbReference>
<dbReference type="InterPro" id="IPR012910">
    <property type="entry name" value="Plug_dom"/>
</dbReference>
<keyword evidence="13" id="KW-0675">Receptor</keyword>
<evidence type="ECO:0000256" key="9">
    <source>
        <dbReference type="RuleBase" id="RU003357"/>
    </source>
</evidence>
<feature type="signal peptide" evidence="10">
    <location>
        <begin position="1"/>
        <end position="20"/>
    </location>
</feature>
<keyword evidence="10" id="KW-0732">Signal</keyword>
<feature type="chain" id="PRO_5020682029" evidence="10">
    <location>
        <begin position="21"/>
        <end position="1029"/>
    </location>
</feature>
<dbReference type="InterPro" id="IPR037066">
    <property type="entry name" value="Plug_dom_sf"/>
</dbReference>
<dbReference type="OrthoDB" id="9768177at2"/>
<name>A0A4V1M7K2_9BACT</name>
<evidence type="ECO:0000313" key="14">
    <source>
        <dbReference type="Proteomes" id="UP000290204"/>
    </source>
</evidence>
<keyword evidence="7 8" id="KW-0998">Cell outer membrane</keyword>
<dbReference type="Pfam" id="PF13715">
    <property type="entry name" value="CarbopepD_reg_2"/>
    <property type="match status" value="1"/>
</dbReference>
<dbReference type="Gene3D" id="2.40.170.20">
    <property type="entry name" value="TonB-dependent receptor, beta-barrel domain"/>
    <property type="match status" value="1"/>
</dbReference>
<dbReference type="Pfam" id="PF00593">
    <property type="entry name" value="TonB_dep_Rec_b-barrel"/>
    <property type="match status" value="1"/>
</dbReference>
<comment type="subcellular location">
    <subcellularLocation>
        <location evidence="1 8">Cell outer membrane</location>
        <topology evidence="1 8">Multi-pass membrane protein</topology>
    </subcellularLocation>
</comment>
<evidence type="ECO:0000256" key="3">
    <source>
        <dbReference type="ARBA" id="ARBA00022452"/>
    </source>
</evidence>
<dbReference type="EMBL" id="SDHW01000002">
    <property type="protein sequence ID" value="RXK60365.1"/>
    <property type="molecule type" value="Genomic_DNA"/>
</dbReference>
<proteinExistence type="inferred from homology"/>
<dbReference type="Pfam" id="PF07715">
    <property type="entry name" value="Plug"/>
    <property type="match status" value="1"/>
</dbReference>